<proteinExistence type="predicted"/>
<evidence type="ECO:0000313" key="3">
    <source>
        <dbReference type="Proteomes" id="UP000183832"/>
    </source>
</evidence>
<dbReference type="STRING" id="568069.A0A1J1HRJ5"/>
<reference evidence="2 3" key="1">
    <citation type="submission" date="2015-04" db="EMBL/GenBank/DDBJ databases">
        <authorList>
            <person name="Syromyatnikov M.Y."/>
            <person name="Popov V.N."/>
        </authorList>
    </citation>
    <scope>NUCLEOTIDE SEQUENCE [LARGE SCALE GENOMIC DNA]</scope>
</reference>
<gene>
    <name evidence="2" type="ORF">CLUMA_CG002694</name>
</gene>
<evidence type="ECO:0000256" key="1">
    <source>
        <dbReference type="SAM" id="MobiDB-lite"/>
    </source>
</evidence>
<sequence>MPGEYLYKVEYAVDDYELWIYPEDLQDQEPESLPTILRFRMQPSICLEITDEEYEDQVNCDTKNFKHVVFTLGYCEMKKDDPGELLACKLKCKGNEIEVGSYKICGLKQKFLELKEKFEVQKIKNELCGKTSPCDSQPCSDVIQEVAELKNEKCQSVGRINYTLNLTCYGLTINSETENRKEKAEKAEMVEKQCLEPTTPKANQSEYNEYAAEVNGNQLIVRIHKGKSYLVTRVFDENMDQKGNEINRDANFVSLLGCDQQIDFKFPENFSCGDTKQKSKCGCNSNANLTNFQQKTSCLGKSFKNSPCLPVIRGNLKYPGKFDDPINFDVYDKSNPLDATEKYSSKSQTTRAVCLQVDKDNLDREVEGKCKTPSGIEVCKKGCSDPNVDVFVLKLGQKNKDKNGHRSEIELEMRTPKAPDVEIKKKETREVQVEETDFENACKKKTSDGSKNTSKNAPKGFSKRK</sequence>
<feature type="region of interest" description="Disordered" evidence="1">
    <location>
        <begin position="420"/>
        <end position="465"/>
    </location>
</feature>
<dbReference type="OrthoDB" id="6624851at2759"/>
<organism evidence="2 3">
    <name type="scientific">Clunio marinus</name>
    <dbReference type="NCBI Taxonomy" id="568069"/>
    <lineage>
        <taxon>Eukaryota</taxon>
        <taxon>Metazoa</taxon>
        <taxon>Ecdysozoa</taxon>
        <taxon>Arthropoda</taxon>
        <taxon>Hexapoda</taxon>
        <taxon>Insecta</taxon>
        <taxon>Pterygota</taxon>
        <taxon>Neoptera</taxon>
        <taxon>Endopterygota</taxon>
        <taxon>Diptera</taxon>
        <taxon>Nematocera</taxon>
        <taxon>Chironomoidea</taxon>
        <taxon>Chironomidae</taxon>
        <taxon>Clunio</taxon>
    </lineage>
</organism>
<accession>A0A1J1HRJ5</accession>
<name>A0A1J1HRJ5_9DIPT</name>
<feature type="compositionally biased region" description="Basic and acidic residues" evidence="1">
    <location>
        <begin position="420"/>
        <end position="432"/>
    </location>
</feature>
<keyword evidence="3" id="KW-1185">Reference proteome</keyword>
<evidence type="ECO:0000313" key="2">
    <source>
        <dbReference type="EMBL" id="CRK88817.1"/>
    </source>
</evidence>
<dbReference type="EMBL" id="CVRI01000010">
    <property type="protein sequence ID" value="CRK88817.1"/>
    <property type="molecule type" value="Genomic_DNA"/>
</dbReference>
<protein>
    <submittedName>
        <fullName evidence="2">CLUMA_CG002694, isoform A</fullName>
    </submittedName>
</protein>
<dbReference type="Proteomes" id="UP000183832">
    <property type="component" value="Unassembled WGS sequence"/>
</dbReference>
<dbReference type="AlphaFoldDB" id="A0A1J1HRJ5"/>